<comment type="catalytic activity">
    <reaction evidence="1">
        <text>Hydrolyzes the link between N-acetylmuramoyl residues and L-amino acid residues in certain cell-wall glycopeptides.</text>
        <dbReference type="EC" id="3.5.1.28"/>
    </reaction>
</comment>
<sequence length="584" mass="66391">MYRKDIHPYLLCHIGWLMLFSLILIAPTTQVYAAVETSLEPGLTVSLGNDNEIAVKACPTGDYDLQEWVDRLLANPETCQKLIKGDCLHVPLEDLTPEYQLEAVKALFPNDSHTEEHWIHKVTYVSTRAIGGETLWSMSKWFTGNAQNHTKISAYNKMSPRKKLYKNSIVKIPVHLLSPAFRDMITFEIAARRTAEGGAAKLKQLNGELVLKMDSQGPYASYRMKRGDTIYSKVVMQFTDRVTAEDVMEATKLICERSGIRDPRRLKKGDEIKIPLDLLSVMYLPPDDPRRVEYERLQKEADRYSNPIQTEDLKGIIVILDPGHGGNDPGTIGRIGHNRVYEDEIVYDITCRVKHILETTTLAKVEMTLQDKSENYGFKDVSYFQNDHDEYVLTNPVYRNHDAKVSANLRWYLANSIFRKVTKAGADPDKVVFVSFHADSLHPDARGTMIYIPSTYLCSGNGGKTGIEYTSRAEVRESQYVQISYKNRVRSEGLSGDLAKQIIRSLHDEGIGIHPAKPIRNQVIKRRHAYVPAVIRHNIVPVKILVEVVNLNNSDDCKLVNDPKFRDKFAHAFVQALKHYYGDK</sequence>
<dbReference type="CDD" id="cd02696">
    <property type="entry name" value="MurNAc-LAA"/>
    <property type="match status" value="1"/>
</dbReference>
<protein>
    <recommendedName>
        <fullName evidence="2">N-acetylmuramoyl-L-alanine amidase</fullName>
        <ecNumber evidence="2">3.5.1.28</ecNumber>
    </recommendedName>
</protein>
<comment type="caution">
    <text evidence="5">The sequence shown here is derived from an EMBL/GenBank/DDBJ whole genome shotgun (WGS) entry which is preliminary data.</text>
</comment>
<evidence type="ECO:0000256" key="2">
    <source>
        <dbReference type="ARBA" id="ARBA00011901"/>
    </source>
</evidence>
<evidence type="ECO:0000256" key="3">
    <source>
        <dbReference type="ARBA" id="ARBA00022801"/>
    </source>
</evidence>
<evidence type="ECO:0000313" key="6">
    <source>
        <dbReference type="Proteomes" id="UP000265882"/>
    </source>
</evidence>
<dbReference type="SMART" id="SM00646">
    <property type="entry name" value="Ami_3"/>
    <property type="match status" value="1"/>
</dbReference>
<name>A0A3A4NC58_ABYX5</name>
<gene>
    <name evidence="5" type="ORF">C4520_21525</name>
</gene>
<evidence type="ECO:0000313" key="5">
    <source>
        <dbReference type="EMBL" id="RJP14300.1"/>
    </source>
</evidence>
<reference evidence="5 6" key="1">
    <citation type="journal article" date="2017" name="ISME J.">
        <title>Energy and carbon metabolisms in a deep terrestrial subsurface fluid microbial community.</title>
        <authorList>
            <person name="Momper L."/>
            <person name="Jungbluth S.P."/>
            <person name="Lee M.D."/>
            <person name="Amend J.P."/>
        </authorList>
    </citation>
    <scope>NUCLEOTIDE SEQUENCE [LARGE SCALE GENOMIC DNA]</scope>
    <source>
        <strain evidence="5">SURF_5</strain>
    </source>
</reference>
<dbReference type="Gene3D" id="3.40.630.40">
    <property type="entry name" value="Zn-dependent exopeptidases"/>
    <property type="match status" value="1"/>
</dbReference>
<evidence type="ECO:0000256" key="1">
    <source>
        <dbReference type="ARBA" id="ARBA00001561"/>
    </source>
</evidence>
<dbReference type="PANTHER" id="PTHR30404">
    <property type="entry name" value="N-ACETYLMURAMOYL-L-ALANINE AMIDASE"/>
    <property type="match status" value="1"/>
</dbReference>
<dbReference type="GO" id="GO:0008745">
    <property type="term" value="F:N-acetylmuramoyl-L-alanine amidase activity"/>
    <property type="evidence" value="ECO:0007669"/>
    <property type="project" value="UniProtKB-EC"/>
</dbReference>
<dbReference type="GO" id="GO:0030288">
    <property type="term" value="C:outer membrane-bounded periplasmic space"/>
    <property type="evidence" value="ECO:0007669"/>
    <property type="project" value="TreeGrafter"/>
</dbReference>
<dbReference type="Pfam" id="PF01520">
    <property type="entry name" value="Amidase_3"/>
    <property type="match status" value="1"/>
</dbReference>
<dbReference type="EMBL" id="QZKU01000144">
    <property type="protein sequence ID" value="RJP14300.1"/>
    <property type="molecule type" value="Genomic_DNA"/>
</dbReference>
<dbReference type="AlphaFoldDB" id="A0A3A4NC58"/>
<organism evidence="5 6">
    <name type="scientific">Abyssobacteria bacterium (strain SURF_5)</name>
    <dbReference type="NCBI Taxonomy" id="2093360"/>
    <lineage>
        <taxon>Bacteria</taxon>
        <taxon>Pseudomonadati</taxon>
        <taxon>Candidatus Hydrogenedentota</taxon>
        <taxon>Candidatus Abyssobacteria</taxon>
    </lineage>
</organism>
<keyword evidence="3" id="KW-0378">Hydrolase</keyword>
<accession>A0A3A4NC58</accession>
<evidence type="ECO:0000259" key="4">
    <source>
        <dbReference type="SMART" id="SM00646"/>
    </source>
</evidence>
<proteinExistence type="predicted"/>
<dbReference type="Proteomes" id="UP000265882">
    <property type="component" value="Unassembled WGS sequence"/>
</dbReference>
<dbReference type="InterPro" id="IPR002508">
    <property type="entry name" value="MurNAc-LAA_cat"/>
</dbReference>
<dbReference type="PANTHER" id="PTHR30404:SF0">
    <property type="entry name" value="N-ACETYLMURAMOYL-L-ALANINE AMIDASE AMIC"/>
    <property type="match status" value="1"/>
</dbReference>
<dbReference type="SUPFAM" id="SSF53187">
    <property type="entry name" value="Zn-dependent exopeptidases"/>
    <property type="match status" value="1"/>
</dbReference>
<dbReference type="GO" id="GO:0009253">
    <property type="term" value="P:peptidoglycan catabolic process"/>
    <property type="evidence" value="ECO:0007669"/>
    <property type="project" value="InterPro"/>
</dbReference>
<dbReference type="EC" id="3.5.1.28" evidence="2"/>
<dbReference type="InterPro" id="IPR050695">
    <property type="entry name" value="N-acetylmuramoyl_amidase_3"/>
</dbReference>
<feature type="domain" description="MurNAc-LAA" evidence="4">
    <location>
        <begin position="418"/>
        <end position="578"/>
    </location>
</feature>